<sequence length="148" mass="16915">MMFGPSQLRRKHGSKLLGFLNLPVISKRGSEPAFAWRKSGKPFGKNHSQFTRPRFEPRSPRPQQSSFNTTRALVNYATEAELWDIVKSRRKRQLVEETVELMSTGRGPYNSHKPSCPKVKFLKYKQCQFVAAISYTSASSLGQPFHII</sequence>
<reference evidence="2" key="1">
    <citation type="submission" date="2020-11" db="EMBL/GenBank/DDBJ databases">
        <authorList>
            <person name="Tran Van P."/>
        </authorList>
    </citation>
    <scope>NUCLEOTIDE SEQUENCE</scope>
</reference>
<organism evidence="2">
    <name type="scientific">Timema monikensis</name>
    <dbReference type="NCBI Taxonomy" id="170555"/>
    <lineage>
        <taxon>Eukaryota</taxon>
        <taxon>Metazoa</taxon>
        <taxon>Ecdysozoa</taxon>
        <taxon>Arthropoda</taxon>
        <taxon>Hexapoda</taxon>
        <taxon>Insecta</taxon>
        <taxon>Pterygota</taxon>
        <taxon>Neoptera</taxon>
        <taxon>Polyneoptera</taxon>
        <taxon>Phasmatodea</taxon>
        <taxon>Timematodea</taxon>
        <taxon>Timematoidea</taxon>
        <taxon>Timematidae</taxon>
        <taxon>Timema</taxon>
    </lineage>
</organism>
<feature type="region of interest" description="Disordered" evidence="1">
    <location>
        <begin position="37"/>
        <end position="66"/>
    </location>
</feature>
<proteinExistence type="predicted"/>
<evidence type="ECO:0000256" key="1">
    <source>
        <dbReference type="SAM" id="MobiDB-lite"/>
    </source>
</evidence>
<protein>
    <submittedName>
        <fullName evidence="2">Uncharacterized protein</fullName>
    </submittedName>
</protein>
<accession>A0A7R9EMN6</accession>
<gene>
    <name evidence="2" type="ORF">TMSB3V08_LOCUS12446</name>
</gene>
<dbReference type="AlphaFoldDB" id="A0A7R9EMN6"/>
<name>A0A7R9EMN6_9NEOP</name>
<evidence type="ECO:0000313" key="2">
    <source>
        <dbReference type="EMBL" id="CAD7435800.1"/>
    </source>
</evidence>
<dbReference type="EMBL" id="OB803062">
    <property type="protein sequence ID" value="CAD7435800.1"/>
    <property type="molecule type" value="Genomic_DNA"/>
</dbReference>